<gene>
    <name evidence="1" type="ORF">ACHKAR_00490</name>
</gene>
<sequence>MRQLIIVLIILSCLTGCKEENTDGIFVSMNVFLSLKNDSGADLLNPTSENSISADDISVYYLIDGDEVLFNEPQLDYPGGFAIEFDQSTGIYILDLFTSDHTNNESIATTIVKMEGMDSIRLDCEVKKYSNGSMQAVKVYYKNDLVWDNDRDKSSRYLEIVL</sequence>
<dbReference type="Proteomes" id="UP001610063">
    <property type="component" value="Unassembled WGS sequence"/>
</dbReference>
<evidence type="ECO:0000313" key="1">
    <source>
        <dbReference type="EMBL" id="MFH6981889.1"/>
    </source>
</evidence>
<keyword evidence="2" id="KW-1185">Reference proteome</keyword>
<dbReference type="RefSeq" id="WP_395415732.1">
    <property type="nucleotide sequence ID" value="NZ_JBIPKE010000007.1"/>
</dbReference>
<protein>
    <submittedName>
        <fullName evidence="1">Uncharacterized protein</fullName>
    </submittedName>
</protein>
<dbReference type="EMBL" id="JBIPKE010000007">
    <property type="protein sequence ID" value="MFH6981889.1"/>
    <property type="molecule type" value="Genomic_DNA"/>
</dbReference>
<proteinExistence type="predicted"/>
<organism evidence="1 2">
    <name type="scientific">Marinoscillum luteum</name>
    <dbReference type="NCBI Taxonomy" id="861051"/>
    <lineage>
        <taxon>Bacteria</taxon>
        <taxon>Pseudomonadati</taxon>
        <taxon>Bacteroidota</taxon>
        <taxon>Cytophagia</taxon>
        <taxon>Cytophagales</taxon>
        <taxon>Reichenbachiellaceae</taxon>
        <taxon>Marinoscillum</taxon>
    </lineage>
</organism>
<comment type="caution">
    <text evidence="1">The sequence shown here is derived from an EMBL/GenBank/DDBJ whole genome shotgun (WGS) entry which is preliminary data.</text>
</comment>
<reference evidence="1 2" key="1">
    <citation type="journal article" date="2013" name="Int. J. Syst. Evol. Microbiol.">
        <title>Marinoscillum luteum sp. nov., isolated from marine sediment.</title>
        <authorList>
            <person name="Cha I.T."/>
            <person name="Park S.J."/>
            <person name="Kim S.J."/>
            <person name="Kim J.G."/>
            <person name="Jung M.Y."/>
            <person name="Shin K.S."/>
            <person name="Kwon K.K."/>
            <person name="Yang S.H."/>
            <person name="Seo Y.S."/>
            <person name="Rhee S.K."/>
        </authorList>
    </citation>
    <scope>NUCLEOTIDE SEQUENCE [LARGE SCALE GENOMIC DNA]</scope>
    <source>
        <strain evidence="1 2">KCTC 23939</strain>
    </source>
</reference>
<accession>A0ABW7N5F7</accession>
<evidence type="ECO:0000313" key="2">
    <source>
        <dbReference type="Proteomes" id="UP001610063"/>
    </source>
</evidence>
<name>A0ABW7N5F7_9BACT</name>